<feature type="repeat" description="PPR" evidence="2">
    <location>
        <begin position="634"/>
        <end position="668"/>
    </location>
</feature>
<feature type="repeat" description="PPR" evidence="2">
    <location>
        <begin position="128"/>
        <end position="162"/>
    </location>
</feature>
<dbReference type="PROSITE" id="PS51375">
    <property type="entry name" value="PPR"/>
    <property type="match status" value="10"/>
</dbReference>
<gene>
    <name evidence="3" type="ORF">NE237_004818</name>
</gene>
<evidence type="ECO:0000313" key="3">
    <source>
        <dbReference type="EMBL" id="KAJ4971719.1"/>
    </source>
</evidence>
<dbReference type="FunFam" id="1.25.40.10:FF:001103">
    <property type="entry name" value="Glycerol-3-phosphate dehydrogenase [NAD(+)]"/>
    <property type="match status" value="1"/>
</dbReference>
<organism evidence="3 4">
    <name type="scientific">Protea cynaroides</name>
    <dbReference type="NCBI Taxonomy" id="273540"/>
    <lineage>
        <taxon>Eukaryota</taxon>
        <taxon>Viridiplantae</taxon>
        <taxon>Streptophyta</taxon>
        <taxon>Embryophyta</taxon>
        <taxon>Tracheophyta</taxon>
        <taxon>Spermatophyta</taxon>
        <taxon>Magnoliopsida</taxon>
        <taxon>Proteales</taxon>
        <taxon>Proteaceae</taxon>
        <taxon>Protea</taxon>
    </lineage>
</organism>
<reference evidence="3" key="1">
    <citation type="journal article" date="2023" name="Plant J.">
        <title>The genome of the king protea, Protea cynaroides.</title>
        <authorList>
            <person name="Chang J."/>
            <person name="Duong T.A."/>
            <person name="Schoeman C."/>
            <person name="Ma X."/>
            <person name="Roodt D."/>
            <person name="Barker N."/>
            <person name="Li Z."/>
            <person name="Van de Peer Y."/>
            <person name="Mizrachi E."/>
        </authorList>
    </citation>
    <scope>NUCLEOTIDE SEQUENCE</scope>
    <source>
        <tissue evidence="3">Young leaves</tissue>
    </source>
</reference>
<proteinExistence type="predicted"/>
<dbReference type="InterPro" id="IPR046848">
    <property type="entry name" value="E_motif"/>
</dbReference>
<feature type="repeat" description="PPR" evidence="2">
    <location>
        <begin position="198"/>
        <end position="228"/>
    </location>
</feature>
<feature type="repeat" description="PPR" evidence="2">
    <location>
        <begin position="533"/>
        <end position="567"/>
    </location>
</feature>
<dbReference type="InterPro" id="IPR046960">
    <property type="entry name" value="PPR_At4g14850-like_plant"/>
</dbReference>
<sequence>MHLRLVFYRKFSSLRQLDPLSSISAKIRAYVQRGLYSEALQLYSNNRASSLSPHKTDKFTFPSLLKACAALSDCRCGNRIHASIICMGLQYDPYIASSLINMYVKCGFLDNAVQVFVSVSESGESLNDVTLWNSIIDGYFQYGCIHDSFLQFRIMQSLGIRPDAYSLSILLQICSKSCNLVGGRQIHSCVVRQLLDVDPYLVTALIDMYAKCGQPMGSWRVFDRMEDKSNAVPWNAMIRGFYENGMWEKSLELFVVMKSENCKLGSATFSSVLTACSHGEDIGFGRAVHCNVIKIGVDWDPYVYSSLLSMYARDRSIEDAQKVFDQKPDKETELWNSMISGYIFNNCIEHALDVYRRMRFFRLAPDSFTISNLLAACSLFDLHDFGRSVHGELIKRPVQGNVAVQSALLTMYAKCGATEDAKSVFSKMEHKDVVSWGSMISGLCQNGSFEDALHLFKAMRAAGQKPDPMLMGSVISACVGLQNLELGCCFHGFVLKSGMGLDTFVGCNLIDMYAKCGLPRMAGNVFSEMPHKNLVCWNSIISCYCWNGLPDLSINLFPQIVQHGLTPDSVSITNILVAISSVAALLKGKAVHAYQIRHEIQTDLQAGNALIDMYIKCGCLKYTQKIFENMPQKNIVTWNSMVAGYGSHGECMKAVALFDEMQRLGVIPDEVTFLALISSCSHSGLIEKGLSIFQSMKRDYGIEPRMEHYVNMIDLWGRAGHLTEAYSFIQGMPILPDKSVWLCLLSACRAHHNIELGELAAYNLLNMDPDRASNYTPLLNLYGETGLWDKAANLRVSMKDKGLKKHPGCSWIEVRDKVDVFFSGDSSSPRAVEIFDTLRSLRKNMRRKSGNDDILAL</sequence>
<evidence type="ECO:0000256" key="1">
    <source>
        <dbReference type="ARBA" id="ARBA00022737"/>
    </source>
</evidence>
<dbReference type="Pfam" id="PF20431">
    <property type="entry name" value="E_motif"/>
    <property type="match status" value="1"/>
</dbReference>
<dbReference type="Pfam" id="PF01535">
    <property type="entry name" value="PPR"/>
    <property type="match status" value="5"/>
</dbReference>
<dbReference type="GO" id="GO:0009451">
    <property type="term" value="P:RNA modification"/>
    <property type="evidence" value="ECO:0007669"/>
    <property type="project" value="InterPro"/>
</dbReference>
<dbReference type="Proteomes" id="UP001141806">
    <property type="component" value="Unassembled WGS sequence"/>
</dbReference>
<feature type="repeat" description="PPR" evidence="2">
    <location>
        <begin position="669"/>
        <end position="704"/>
    </location>
</feature>
<keyword evidence="4" id="KW-1185">Reference proteome</keyword>
<dbReference type="InterPro" id="IPR011990">
    <property type="entry name" value="TPR-like_helical_dom_sf"/>
</dbReference>
<evidence type="ECO:0008006" key="5">
    <source>
        <dbReference type="Google" id="ProtNLM"/>
    </source>
</evidence>
<dbReference type="FunFam" id="1.25.40.10:FF:000285">
    <property type="entry name" value="Pentatricopeptide repeat-containing protein, chloroplastic"/>
    <property type="match status" value="1"/>
</dbReference>
<accession>A0A9Q0KJM5</accession>
<dbReference type="InterPro" id="IPR002885">
    <property type="entry name" value="PPR_rpt"/>
</dbReference>
<feature type="repeat" description="PPR" evidence="2">
    <location>
        <begin position="230"/>
        <end position="264"/>
    </location>
</feature>
<dbReference type="AlphaFoldDB" id="A0A9Q0KJM5"/>
<dbReference type="NCBIfam" id="TIGR00756">
    <property type="entry name" value="PPR"/>
    <property type="match status" value="5"/>
</dbReference>
<dbReference type="GO" id="GO:0003729">
    <property type="term" value="F:mRNA binding"/>
    <property type="evidence" value="ECO:0007669"/>
    <property type="project" value="UniProtKB-ARBA"/>
</dbReference>
<dbReference type="Pfam" id="PF13041">
    <property type="entry name" value="PPR_2"/>
    <property type="match status" value="5"/>
</dbReference>
<dbReference type="PANTHER" id="PTHR47926:SF452">
    <property type="entry name" value="PENTATRICOPEPTIDE REPEAT-CONTAINING PROTEIN"/>
    <property type="match status" value="1"/>
</dbReference>
<keyword evidence="1" id="KW-0677">Repeat</keyword>
<dbReference type="PANTHER" id="PTHR47926">
    <property type="entry name" value="PENTATRICOPEPTIDE REPEAT-CONTAINING PROTEIN"/>
    <property type="match status" value="1"/>
</dbReference>
<dbReference type="OrthoDB" id="1887476at2759"/>
<evidence type="ECO:0000313" key="4">
    <source>
        <dbReference type="Proteomes" id="UP001141806"/>
    </source>
</evidence>
<dbReference type="FunFam" id="1.25.40.10:FF:000682">
    <property type="entry name" value="Pentatricopeptide repeat-containing protein At3g16610"/>
    <property type="match status" value="1"/>
</dbReference>
<feature type="repeat" description="PPR" evidence="2">
    <location>
        <begin position="92"/>
        <end position="126"/>
    </location>
</feature>
<name>A0A9Q0KJM5_9MAGN</name>
<dbReference type="FunFam" id="1.25.40.10:FF:000090">
    <property type="entry name" value="Pentatricopeptide repeat-containing protein, chloroplastic"/>
    <property type="match status" value="1"/>
</dbReference>
<feature type="repeat" description="PPR" evidence="2">
    <location>
        <begin position="432"/>
        <end position="466"/>
    </location>
</feature>
<protein>
    <recommendedName>
        <fullName evidence="5">Pentatricopeptide repeat-containing protein</fullName>
    </recommendedName>
</protein>
<comment type="caution">
    <text evidence="3">The sequence shown here is derived from an EMBL/GenBank/DDBJ whole genome shotgun (WGS) entry which is preliminary data.</text>
</comment>
<dbReference type="FunFam" id="1.25.40.10:FF:000343">
    <property type="entry name" value="Pentatricopeptide repeat-containing protein At3g58590"/>
    <property type="match status" value="1"/>
</dbReference>
<dbReference type="EMBL" id="JAMYWD010000005">
    <property type="protein sequence ID" value="KAJ4971719.1"/>
    <property type="molecule type" value="Genomic_DNA"/>
</dbReference>
<evidence type="ECO:0000256" key="2">
    <source>
        <dbReference type="PROSITE-ProRule" id="PRU00708"/>
    </source>
</evidence>
<dbReference type="FunFam" id="1.25.40.10:FF:000073">
    <property type="entry name" value="Pentatricopeptide repeat-containing protein chloroplastic"/>
    <property type="match status" value="1"/>
</dbReference>
<feature type="repeat" description="PPR" evidence="2">
    <location>
        <begin position="300"/>
        <end position="330"/>
    </location>
</feature>
<feature type="repeat" description="PPR" evidence="2">
    <location>
        <begin position="331"/>
        <end position="365"/>
    </location>
</feature>
<dbReference type="Gene3D" id="1.25.40.10">
    <property type="entry name" value="Tetratricopeptide repeat domain"/>
    <property type="match status" value="6"/>
</dbReference>